<proteinExistence type="inferred from homology"/>
<organism evidence="3 4">
    <name type="scientific">Mucilaginibacter humi</name>
    <dbReference type="NCBI Taxonomy" id="2732510"/>
    <lineage>
        <taxon>Bacteria</taxon>
        <taxon>Pseudomonadati</taxon>
        <taxon>Bacteroidota</taxon>
        <taxon>Sphingobacteriia</taxon>
        <taxon>Sphingobacteriales</taxon>
        <taxon>Sphingobacteriaceae</taxon>
        <taxon>Mucilaginibacter</taxon>
    </lineage>
</organism>
<dbReference type="Proteomes" id="UP000566071">
    <property type="component" value="Unassembled WGS sequence"/>
</dbReference>
<reference evidence="3 4" key="1">
    <citation type="submission" date="2020-05" db="EMBL/GenBank/DDBJ databases">
        <authorList>
            <person name="Khan S.A."/>
            <person name="Jeon C.O."/>
            <person name="Chun B.H."/>
        </authorList>
    </citation>
    <scope>NUCLEOTIDE SEQUENCE [LARGE SCALE GENOMIC DNA]</scope>
    <source>
        <strain evidence="3 4">S1162</strain>
    </source>
</reference>
<dbReference type="Pfam" id="PF02580">
    <property type="entry name" value="Tyr_Deacylase"/>
    <property type="match status" value="1"/>
</dbReference>
<evidence type="ECO:0000256" key="1">
    <source>
        <dbReference type="ARBA" id="ARBA00009673"/>
    </source>
</evidence>
<accession>A0ABX1W7G1</accession>
<dbReference type="HAMAP" id="MF_00518">
    <property type="entry name" value="Deacylase_Dtd"/>
    <property type="match status" value="1"/>
</dbReference>
<protein>
    <recommendedName>
        <fullName evidence="2">D-aminoacyl-tRNA deacylase</fullName>
        <shortName evidence="2">DTD</shortName>
        <ecNumber evidence="2">3.1.1.96</ecNumber>
    </recommendedName>
    <alternativeName>
        <fullName evidence="2">Gly-tRNA(Ala) deacylase</fullName>
        <ecNumber evidence="2">3.1.1.-</ecNumber>
    </alternativeName>
</protein>
<dbReference type="PANTHER" id="PTHR10472">
    <property type="entry name" value="D-TYROSYL-TRNA TYR DEACYLASE"/>
    <property type="match status" value="1"/>
</dbReference>
<comment type="caution">
    <text evidence="3">The sequence shown here is derived from an EMBL/GenBank/DDBJ whole genome shotgun (WGS) entry which is preliminary data.</text>
</comment>
<dbReference type="InterPro" id="IPR023509">
    <property type="entry name" value="DTD-like_sf"/>
</dbReference>
<comment type="function">
    <text evidence="2">An aminoacyl-tRNA editing enzyme that deacylates mischarged D-aminoacyl-tRNAs. Also deacylates mischarged glycyl-tRNA(Ala), protecting cells against glycine mischarging by AlaRS. Acts via tRNA-based rather than protein-based catalysis; rejects L-amino acids rather than detecting D-amino acids in the active site. By recycling D-aminoacyl-tRNA to D-amino acids and free tRNA molecules, this enzyme counteracts the toxicity associated with the formation of D-aminoacyl-tRNA entities in vivo and helps enforce protein L-homochirality.</text>
</comment>
<dbReference type="GO" id="GO:0051499">
    <property type="term" value="F:D-aminoacyl-tRNA deacylase activity"/>
    <property type="evidence" value="ECO:0007669"/>
    <property type="project" value="UniProtKB-EC"/>
</dbReference>
<feature type="short sequence motif" description="Gly-cisPro motif, important for rejection of L-amino acids" evidence="2">
    <location>
        <begin position="138"/>
        <end position="139"/>
    </location>
</feature>
<dbReference type="EC" id="3.1.1.96" evidence="2"/>
<dbReference type="EC" id="3.1.1.-" evidence="2"/>
<comment type="similarity">
    <text evidence="1 2">Belongs to the DTD family.</text>
</comment>
<gene>
    <name evidence="2" type="primary">dtd</name>
    <name evidence="3" type="ORF">HK413_13255</name>
</gene>
<dbReference type="NCBIfam" id="TIGR00256">
    <property type="entry name" value="D-aminoacyl-tRNA deacylase"/>
    <property type="match status" value="1"/>
</dbReference>
<keyword evidence="2 3" id="KW-0378">Hydrolase</keyword>
<keyword evidence="2" id="KW-0694">RNA-binding</keyword>
<comment type="domain">
    <text evidence="2">A Gly-cisPro motif from one monomer fits into the active site of the other monomer to allow specific chiral rejection of L-amino acids.</text>
</comment>
<evidence type="ECO:0000256" key="2">
    <source>
        <dbReference type="HAMAP-Rule" id="MF_00518"/>
    </source>
</evidence>
<comment type="catalytic activity">
    <reaction evidence="2">
        <text>a D-aminoacyl-tRNA + H2O = a tRNA + a D-alpha-amino acid + H(+)</text>
        <dbReference type="Rhea" id="RHEA:13953"/>
        <dbReference type="Rhea" id="RHEA-COMP:10123"/>
        <dbReference type="Rhea" id="RHEA-COMP:10124"/>
        <dbReference type="ChEBI" id="CHEBI:15377"/>
        <dbReference type="ChEBI" id="CHEBI:15378"/>
        <dbReference type="ChEBI" id="CHEBI:59871"/>
        <dbReference type="ChEBI" id="CHEBI:78442"/>
        <dbReference type="ChEBI" id="CHEBI:79333"/>
        <dbReference type="EC" id="3.1.1.96"/>
    </reaction>
</comment>
<dbReference type="SUPFAM" id="SSF69500">
    <property type="entry name" value="DTD-like"/>
    <property type="match status" value="1"/>
</dbReference>
<comment type="subcellular location">
    <subcellularLocation>
        <location evidence="2">Cytoplasm</location>
    </subcellularLocation>
</comment>
<keyword evidence="2" id="KW-0820">tRNA-binding</keyword>
<dbReference type="RefSeq" id="WP_175270457.1">
    <property type="nucleotide sequence ID" value="NZ_JABFCR010000068.1"/>
</dbReference>
<name>A0ABX1W7G1_9SPHI</name>
<keyword evidence="2" id="KW-0963">Cytoplasm</keyword>
<dbReference type="Gene3D" id="3.50.80.10">
    <property type="entry name" value="D-tyrosyl-tRNA(Tyr) deacylase"/>
    <property type="match status" value="1"/>
</dbReference>
<dbReference type="InterPro" id="IPR003732">
    <property type="entry name" value="Daa-tRNA_deacyls_DTD"/>
</dbReference>
<dbReference type="CDD" id="cd00563">
    <property type="entry name" value="Dtyr_deacylase"/>
    <property type="match status" value="1"/>
</dbReference>
<keyword evidence="4" id="KW-1185">Reference proteome</keyword>
<dbReference type="EMBL" id="JABFCR010000068">
    <property type="protein sequence ID" value="NNU34785.1"/>
    <property type="molecule type" value="Genomic_DNA"/>
</dbReference>
<sequence length="152" mass="16572">MRAVIQRVSEASCNVGGQITGQIGPGFPVLLGIEEADTEDDLQWLAQKITNMRVFGDENGLMNKALADVDGSILLISQFTLFAQTKKGNRPSFIKAARPDKAIPLYQQMIETFDNLTGKKTATGIFGADMKISLVNDGPVTIIMDTKERDSH</sequence>
<comment type="catalytic activity">
    <reaction evidence="2">
        <text>glycyl-tRNA(Ala) + H2O = tRNA(Ala) + glycine + H(+)</text>
        <dbReference type="Rhea" id="RHEA:53744"/>
        <dbReference type="Rhea" id="RHEA-COMP:9657"/>
        <dbReference type="Rhea" id="RHEA-COMP:13640"/>
        <dbReference type="ChEBI" id="CHEBI:15377"/>
        <dbReference type="ChEBI" id="CHEBI:15378"/>
        <dbReference type="ChEBI" id="CHEBI:57305"/>
        <dbReference type="ChEBI" id="CHEBI:78442"/>
        <dbReference type="ChEBI" id="CHEBI:78522"/>
    </reaction>
</comment>
<comment type="subunit">
    <text evidence="2">Homodimer.</text>
</comment>
<evidence type="ECO:0000313" key="4">
    <source>
        <dbReference type="Proteomes" id="UP000566071"/>
    </source>
</evidence>
<dbReference type="PANTHER" id="PTHR10472:SF5">
    <property type="entry name" value="D-AMINOACYL-TRNA DEACYLASE 1"/>
    <property type="match status" value="1"/>
</dbReference>
<evidence type="ECO:0000313" key="3">
    <source>
        <dbReference type="EMBL" id="NNU34785.1"/>
    </source>
</evidence>